<accession>A0A2H0KH08</accession>
<dbReference type="AlphaFoldDB" id="A0A2H0KH08"/>
<dbReference type="SUPFAM" id="SSF53955">
    <property type="entry name" value="Lysozyme-like"/>
    <property type="match status" value="1"/>
</dbReference>
<protein>
    <submittedName>
        <fullName evidence="1">Uncharacterized protein</fullName>
    </submittedName>
</protein>
<proteinExistence type="predicted"/>
<dbReference type="EMBL" id="PCVI01000055">
    <property type="protein sequence ID" value="PIQ69873.1"/>
    <property type="molecule type" value="Genomic_DNA"/>
</dbReference>
<dbReference type="InterPro" id="IPR023346">
    <property type="entry name" value="Lysozyme-like_dom_sf"/>
</dbReference>
<gene>
    <name evidence="1" type="ORF">COV89_03500</name>
</gene>
<dbReference type="Proteomes" id="UP000231371">
    <property type="component" value="Unassembled WGS sequence"/>
</dbReference>
<sequence length="198" mass="21807">MTKKLILCLVFFIFAPVTLFSVFFLTDTFKTGLVLGDFVSRPSPEGRLYAESENPNPKVILPNIKGENSISIVIEKYLRRYNSPLLPYAGIIVSSAEKSGIDPKLIVAIAQQESNLGKSSPENCFNAWGWGIHSEGTKCYTGWAEAIESVTAGISLSYCSKGYCEDPCLMMKKYTPNSNGSWCAGVNQFLTDMELGNF</sequence>
<evidence type="ECO:0000313" key="1">
    <source>
        <dbReference type="EMBL" id="PIQ69873.1"/>
    </source>
</evidence>
<dbReference type="Gene3D" id="1.10.530.10">
    <property type="match status" value="1"/>
</dbReference>
<comment type="caution">
    <text evidence="1">The sequence shown here is derived from an EMBL/GenBank/DDBJ whole genome shotgun (WGS) entry which is preliminary data.</text>
</comment>
<reference evidence="1 2" key="1">
    <citation type="submission" date="2017-09" db="EMBL/GenBank/DDBJ databases">
        <title>Depth-based differentiation of microbial function through sediment-hosted aquifers and enrichment of novel symbionts in the deep terrestrial subsurface.</title>
        <authorList>
            <person name="Probst A.J."/>
            <person name="Ladd B."/>
            <person name="Jarett J.K."/>
            <person name="Geller-Mcgrath D.E."/>
            <person name="Sieber C.M."/>
            <person name="Emerson J.B."/>
            <person name="Anantharaman K."/>
            <person name="Thomas B.C."/>
            <person name="Malmstrom R."/>
            <person name="Stieglmeier M."/>
            <person name="Klingl A."/>
            <person name="Woyke T."/>
            <person name="Ryan C.M."/>
            <person name="Banfield J.F."/>
        </authorList>
    </citation>
    <scope>NUCLEOTIDE SEQUENCE [LARGE SCALE GENOMIC DNA]</scope>
    <source>
        <strain evidence="1">CG11_big_fil_rev_8_21_14_0_20_40_12</strain>
    </source>
</reference>
<organism evidence="1 2">
    <name type="scientific">Candidatus Shapirobacteria bacterium CG11_big_fil_rev_8_21_14_0_20_40_12</name>
    <dbReference type="NCBI Taxonomy" id="1974889"/>
    <lineage>
        <taxon>Bacteria</taxon>
        <taxon>Candidatus Shapironibacteriota</taxon>
    </lineage>
</organism>
<evidence type="ECO:0000313" key="2">
    <source>
        <dbReference type="Proteomes" id="UP000231371"/>
    </source>
</evidence>
<name>A0A2H0KH08_9BACT</name>